<proteinExistence type="predicted"/>
<dbReference type="PATRIC" id="fig|1423733.4.peg.1796"/>
<sequence length="53" mass="6078">MLWYCISEVNIKSRNDGIIGGILKANMRVRKGRLQGEISKFILKAVDYCLESF</sequence>
<dbReference type="Proteomes" id="UP000051845">
    <property type="component" value="Unassembled WGS sequence"/>
</dbReference>
<dbReference type="EMBL" id="AYYR01000030">
    <property type="protein sequence ID" value="KRM76347.1"/>
    <property type="molecule type" value="Genomic_DNA"/>
</dbReference>
<name>A0A0R2BJR6_SECCO</name>
<evidence type="ECO:0000313" key="1">
    <source>
        <dbReference type="EMBL" id="KRM76347.1"/>
    </source>
</evidence>
<evidence type="ECO:0000313" key="2">
    <source>
        <dbReference type="Proteomes" id="UP000051845"/>
    </source>
</evidence>
<accession>A0A0R2BJR6</accession>
<comment type="caution">
    <text evidence="1">The sequence shown here is derived from an EMBL/GenBank/DDBJ whole genome shotgun (WGS) entry which is preliminary data.</text>
</comment>
<reference evidence="1 2" key="1">
    <citation type="journal article" date="2015" name="Genome Announc.">
        <title>Expanding the biotechnology potential of lactobacilli through comparative genomics of 213 strains and associated genera.</title>
        <authorList>
            <person name="Sun Z."/>
            <person name="Harris H.M."/>
            <person name="McCann A."/>
            <person name="Guo C."/>
            <person name="Argimon S."/>
            <person name="Zhang W."/>
            <person name="Yang X."/>
            <person name="Jeffery I.B."/>
            <person name="Cooney J.C."/>
            <person name="Kagawa T.F."/>
            <person name="Liu W."/>
            <person name="Song Y."/>
            <person name="Salvetti E."/>
            <person name="Wrobel A."/>
            <person name="Rasinkangas P."/>
            <person name="Parkhill J."/>
            <person name="Rea M.C."/>
            <person name="O'Sullivan O."/>
            <person name="Ritari J."/>
            <person name="Douillard F.P."/>
            <person name="Paul Ross R."/>
            <person name="Yang R."/>
            <person name="Briner A.E."/>
            <person name="Felis G.E."/>
            <person name="de Vos W.M."/>
            <person name="Barrangou R."/>
            <person name="Klaenhammer T.R."/>
            <person name="Caufield P.W."/>
            <person name="Cui Y."/>
            <person name="Zhang H."/>
            <person name="O'Toole P.W."/>
        </authorList>
    </citation>
    <scope>NUCLEOTIDE SEQUENCE [LARGE SCALE GENOMIC DNA]</scope>
    <source>
        <strain evidence="1 2">DSM 20515</strain>
    </source>
</reference>
<protein>
    <submittedName>
        <fullName evidence="1">Uncharacterized protein</fullName>
    </submittedName>
</protein>
<organism evidence="1 2">
    <name type="scientific">Secundilactobacillus collinoides DSM 20515 = JCM 1123</name>
    <dbReference type="NCBI Taxonomy" id="1423733"/>
    <lineage>
        <taxon>Bacteria</taxon>
        <taxon>Bacillati</taxon>
        <taxon>Bacillota</taxon>
        <taxon>Bacilli</taxon>
        <taxon>Lactobacillales</taxon>
        <taxon>Lactobacillaceae</taxon>
        <taxon>Secundilactobacillus</taxon>
    </lineage>
</organism>
<dbReference type="AlphaFoldDB" id="A0A0R2BJR6"/>
<gene>
    <name evidence="1" type="ORF">FC82_GL001707</name>
</gene>